<proteinExistence type="inferred from homology"/>
<feature type="domain" description="CMP/dCMP-type deaminase" evidence="5">
    <location>
        <begin position="21"/>
        <end position="158"/>
    </location>
</feature>
<dbReference type="InterPro" id="IPR016193">
    <property type="entry name" value="Cytidine_deaminase-like"/>
</dbReference>
<dbReference type="SUPFAM" id="SSF53927">
    <property type="entry name" value="Cytidine deaminase-like"/>
    <property type="match status" value="1"/>
</dbReference>
<evidence type="ECO:0000256" key="1">
    <source>
        <dbReference type="ARBA" id="ARBA00006576"/>
    </source>
</evidence>
<keyword evidence="7" id="KW-1185">Reference proteome</keyword>
<dbReference type="Proteomes" id="UP000010796">
    <property type="component" value="Chromosome"/>
</dbReference>
<dbReference type="GO" id="GO:0055086">
    <property type="term" value="P:nucleobase-containing small molecule metabolic process"/>
    <property type="evidence" value="ECO:0007669"/>
    <property type="project" value="UniProtKB-ARBA"/>
</dbReference>
<dbReference type="AlphaFoldDB" id="L0FZN6"/>
<dbReference type="KEGG" id="evi:Echvi_1816"/>
<dbReference type="InterPro" id="IPR002125">
    <property type="entry name" value="CMP_dCMP_dom"/>
</dbReference>
<keyword evidence="2" id="KW-0479">Metal-binding</keyword>
<dbReference type="GO" id="GO:0005829">
    <property type="term" value="C:cytosol"/>
    <property type="evidence" value="ECO:0007669"/>
    <property type="project" value="TreeGrafter"/>
</dbReference>
<keyword evidence="4" id="KW-0862">Zinc</keyword>
<evidence type="ECO:0000256" key="3">
    <source>
        <dbReference type="ARBA" id="ARBA00022801"/>
    </source>
</evidence>
<dbReference type="PROSITE" id="PS51747">
    <property type="entry name" value="CYT_DCMP_DEAMINASES_2"/>
    <property type="match status" value="1"/>
</dbReference>
<dbReference type="HOGENOM" id="CLU_097262_1_0_10"/>
<name>L0FZN6_ECHVK</name>
<evidence type="ECO:0000313" key="6">
    <source>
        <dbReference type="EMBL" id="AGA78075.1"/>
    </source>
</evidence>
<reference evidence="7" key="1">
    <citation type="submission" date="2012-02" db="EMBL/GenBank/DDBJ databases">
        <title>The complete genome of Echinicola vietnamensis DSM 17526.</title>
        <authorList>
            <person name="Lucas S."/>
            <person name="Copeland A."/>
            <person name="Lapidus A."/>
            <person name="Glavina del Rio T."/>
            <person name="Dalin E."/>
            <person name="Tice H."/>
            <person name="Bruce D."/>
            <person name="Goodwin L."/>
            <person name="Pitluck S."/>
            <person name="Peters L."/>
            <person name="Ovchinnikova G."/>
            <person name="Teshima H."/>
            <person name="Kyrpides N."/>
            <person name="Mavromatis K."/>
            <person name="Ivanova N."/>
            <person name="Brettin T."/>
            <person name="Detter J.C."/>
            <person name="Han C."/>
            <person name="Larimer F."/>
            <person name="Land M."/>
            <person name="Hauser L."/>
            <person name="Markowitz V."/>
            <person name="Cheng J.-F."/>
            <person name="Hugenholtz P."/>
            <person name="Woyke T."/>
            <person name="Wu D."/>
            <person name="Brambilla E."/>
            <person name="Klenk H.-P."/>
            <person name="Eisen J.A."/>
        </authorList>
    </citation>
    <scope>NUCLEOTIDE SEQUENCE [LARGE SCALE GENOMIC DNA]</scope>
    <source>
        <strain evidence="7">DSM 17526 / LMG 23754 / KMM 6221</strain>
    </source>
</reference>
<evidence type="ECO:0000256" key="4">
    <source>
        <dbReference type="ARBA" id="ARBA00022833"/>
    </source>
</evidence>
<organism evidence="6 7">
    <name type="scientific">Echinicola vietnamensis (strain DSM 17526 / LMG 23754 / KMM 6221)</name>
    <dbReference type="NCBI Taxonomy" id="926556"/>
    <lineage>
        <taxon>Bacteria</taxon>
        <taxon>Pseudomonadati</taxon>
        <taxon>Bacteroidota</taxon>
        <taxon>Cytophagia</taxon>
        <taxon>Cytophagales</taxon>
        <taxon>Cyclobacteriaceae</taxon>
        <taxon>Echinicola</taxon>
    </lineage>
</organism>
<dbReference type="OrthoDB" id="9795347at2"/>
<dbReference type="InterPro" id="IPR050202">
    <property type="entry name" value="Cyt/Deoxycyt_deaminase"/>
</dbReference>
<dbReference type="GO" id="GO:0072527">
    <property type="term" value="P:pyrimidine-containing compound metabolic process"/>
    <property type="evidence" value="ECO:0007669"/>
    <property type="project" value="UniProtKB-ARBA"/>
</dbReference>
<protein>
    <submittedName>
        <fullName evidence="6">Cytidine deaminase</fullName>
    </submittedName>
</protein>
<dbReference type="InterPro" id="IPR016192">
    <property type="entry name" value="APOBEC/CMP_deaminase_Zn-bd"/>
</dbReference>
<dbReference type="NCBIfam" id="NF004064">
    <property type="entry name" value="PRK05578.1"/>
    <property type="match status" value="1"/>
</dbReference>
<dbReference type="GO" id="GO:0004126">
    <property type="term" value="F:cytidine deaminase activity"/>
    <property type="evidence" value="ECO:0007669"/>
    <property type="project" value="UniProtKB-ARBA"/>
</dbReference>
<dbReference type="GO" id="GO:0008270">
    <property type="term" value="F:zinc ion binding"/>
    <property type="evidence" value="ECO:0007669"/>
    <property type="project" value="InterPro"/>
</dbReference>
<dbReference type="PANTHER" id="PTHR11644">
    <property type="entry name" value="CYTIDINE DEAMINASE"/>
    <property type="match status" value="1"/>
</dbReference>
<gene>
    <name evidence="6" type="ordered locus">Echvi_1816</name>
</gene>
<dbReference type="RefSeq" id="WP_015265637.1">
    <property type="nucleotide sequence ID" value="NC_019904.1"/>
</dbReference>
<dbReference type="PANTHER" id="PTHR11644:SF2">
    <property type="entry name" value="CYTIDINE DEAMINASE"/>
    <property type="match status" value="1"/>
</dbReference>
<evidence type="ECO:0000259" key="5">
    <source>
        <dbReference type="PROSITE" id="PS51747"/>
    </source>
</evidence>
<dbReference type="EMBL" id="CP003346">
    <property type="protein sequence ID" value="AGA78075.1"/>
    <property type="molecule type" value="Genomic_DNA"/>
</dbReference>
<keyword evidence="3" id="KW-0378">Hydrolase</keyword>
<accession>L0FZN6</accession>
<dbReference type="eggNOG" id="COG0295">
    <property type="taxonomic scope" value="Bacteria"/>
</dbReference>
<evidence type="ECO:0000313" key="7">
    <source>
        <dbReference type="Proteomes" id="UP000010796"/>
    </source>
</evidence>
<sequence length="160" mass="17686">MSEKIEQKVILHLLDINELSESEIALLEKAKKAMKNAYAPYSHFGVGAALLMEDGQILAANNQENASFPVGVCAERVLLGFAHANFPELRPLKIMIVAQRFHEAGFATVSPCGLCRQTINEYEVKFGRPIEILMLTPEGKVLKAANVSQLLPFKFDDLNS</sequence>
<dbReference type="PROSITE" id="PS00903">
    <property type="entry name" value="CYT_DCMP_DEAMINASES_1"/>
    <property type="match status" value="1"/>
</dbReference>
<dbReference type="Gene3D" id="3.40.140.10">
    <property type="entry name" value="Cytidine Deaminase, domain 2"/>
    <property type="match status" value="1"/>
</dbReference>
<dbReference type="GO" id="GO:0042802">
    <property type="term" value="F:identical protein binding"/>
    <property type="evidence" value="ECO:0007669"/>
    <property type="project" value="UniProtKB-ARBA"/>
</dbReference>
<dbReference type="STRING" id="926556.Echvi_1816"/>
<comment type="similarity">
    <text evidence="1">Belongs to the cytidine and deoxycytidylate deaminase family.</text>
</comment>
<dbReference type="Pfam" id="PF00383">
    <property type="entry name" value="dCMP_cyt_deam_1"/>
    <property type="match status" value="1"/>
</dbReference>
<dbReference type="PATRIC" id="fig|926556.3.peg.1932"/>
<evidence type="ECO:0000256" key="2">
    <source>
        <dbReference type="ARBA" id="ARBA00022723"/>
    </source>
</evidence>
<dbReference type="CDD" id="cd01283">
    <property type="entry name" value="cytidine_deaminase"/>
    <property type="match status" value="1"/>
</dbReference>